<feature type="region of interest" description="Disordered" evidence="1">
    <location>
        <begin position="94"/>
        <end position="115"/>
    </location>
</feature>
<dbReference type="AlphaFoldDB" id="V5WGD1"/>
<dbReference type="HOGENOM" id="CLU_1011539_0_0_12"/>
<dbReference type="EMBL" id="CP006939">
    <property type="protein sequence ID" value="AHC14604.1"/>
    <property type="molecule type" value="Genomic_DNA"/>
</dbReference>
<name>V5WGD1_9SPIO</name>
<evidence type="ECO:0000256" key="2">
    <source>
        <dbReference type="SAM" id="Phobius"/>
    </source>
</evidence>
<protein>
    <submittedName>
        <fullName evidence="3">Uncharacterized protein</fullName>
    </submittedName>
</protein>
<keyword evidence="2" id="KW-1133">Transmembrane helix</keyword>
<sequence length="275" mass="28168">MDKALGIALRTAIAGVILGLIGGVIGGIDLSTIVLRMIFSGVFAGILGAGGYVVVKKYLPELLSELSMGSDDGMDSGLGGDLSVETGGNVNIVVDDEGGSHETGRSGQVSGDQADPLRQAVDRVNGEGSGAGKNDAADDLDVNTLEHEFRQEASSPAKGGKRSEEGNIFTDDEDSMVEEVHEDGSGYSAASSDIDEEEFAGAVDSLPDIGQMNDAFNHGSFSDEEETPPGEEISDSEFGAPLSGHSGTGGSQAAGEDGNDPKLIAQAISTMLKKE</sequence>
<dbReference type="RefSeq" id="WP_024267528.1">
    <property type="nucleotide sequence ID" value="NC_023035.1"/>
</dbReference>
<dbReference type="Proteomes" id="UP000018680">
    <property type="component" value="Chromosome"/>
</dbReference>
<accession>V5WGD1</accession>
<evidence type="ECO:0000256" key="1">
    <source>
        <dbReference type="SAM" id="MobiDB-lite"/>
    </source>
</evidence>
<dbReference type="STRING" id="1307761.L21SP2_1203"/>
<keyword evidence="2" id="KW-0472">Membrane</keyword>
<organism evidence="3 4">
    <name type="scientific">Salinispira pacifica</name>
    <dbReference type="NCBI Taxonomy" id="1307761"/>
    <lineage>
        <taxon>Bacteria</taxon>
        <taxon>Pseudomonadati</taxon>
        <taxon>Spirochaetota</taxon>
        <taxon>Spirochaetia</taxon>
        <taxon>Spirochaetales</taxon>
        <taxon>Spirochaetaceae</taxon>
        <taxon>Salinispira</taxon>
    </lineage>
</organism>
<evidence type="ECO:0000313" key="3">
    <source>
        <dbReference type="EMBL" id="AHC14604.1"/>
    </source>
</evidence>
<gene>
    <name evidence="3" type="ORF">L21SP2_1203</name>
</gene>
<reference evidence="3 4" key="1">
    <citation type="journal article" date="2015" name="Stand. Genomic Sci.">
        <title>Complete genome sequence and description of Salinispira pacifica gen. nov., sp. nov., a novel spirochaete isolated form a hypersaline microbial mat.</title>
        <authorList>
            <person name="Ben Hania W."/>
            <person name="Joseph M."/>
            <person name="Schumann P."/>
            <person name="Bunk B."/>
            <person name="Fiebig A."/>
            <person name="Sproer C."/>
            <person name="Klenk H.P."/>
            <person name="Fardeau M.L."/>
            <person name="Spring S."/>
        </authorList>
    </citation>
    <scope>NUCLEOTIDE SEQUENCE [LARGE SCALE GENOMIC DNA]</scope>
    <source>
        <strain evidence="3 4">L21-RPul-D2</strain>
    </source>
</reference>
<feature type="region of interest" description="Disordered" evidence="1">
    <location>
        <begin position="149"/>
        <end position="173"/>
    </location>
</feature>
<keyword evidence="4" id="KW-1185">Reference proteome</keyword>
<keyword evidence="2" id="KW-0812">Transmembrane</keyword>
<dbReference type="KEGG" id="slr:L21SP2_1203"/>
<evidence type="ECO:0000313" key="4">
    <source>
        <dbReference type="Proteomes" id="UP000018680"/>
    </source>
</evidence>
<feature type="transmembrane region" description="Helical" evidence="2">
    <location>
        <begin position="7"/>
        <end position="28"/>
    </location>
</feature>
<feature type="transmembrane region" description="Helical" evidence="2">
    <location>
        <begin position="34"/>
        <end position="55"/>
    </location>
</feature>
<proteinExistence type="predicted"/>
<feature type="compositionally biased region" description="Acidic residues" evidence="1">
    <location>
        <begin position="222"/>
        <end position="235"/>
    </location>
</feature>
<feature type="region of interest" description="Disordered" evidence="1">
    <location>
        <begin position="211"/>
        <end position="275"/>
    </location>
</feature>